<feature type="transmembrane region" description="Helical" evidence="15">
    <location>
        <begin position="179"/>
        <end position="200"/>
    </location>
</feature>
<comment type="caution">
    <text evidence="17">The sequence shown here is derived from an EMBL/GenBank/DDBJ whole genome shotgun (WGS) entry which is preliminary data.</text>
</comment>
<dbReference type="PRINTS" id="PR00119">
    <property type="entry name" value="CATATPASE"/>
</dbReference>
<dbReference type="Gene3D" id="3.40.1110.10">
    <property type="entry name" value="Calcium-transporting ATPase, cytoplasmic domain N"/>
    <property type="match status" value="1"/>
</dbReference>
<dbReference type="NCBIfam" id="TIGR01494">
    <property type="entry name" value="ATPase_P-type"/>
    <property type="match status" value="1"/>
</dbReference>
<keyword evidence="9 15" id="KW-0067">ATP-binding</keyword>
<accession>A0ABV1RJH6</accession>
<keyword evidence="11" id="KW-1278">Translocase</keyword>
<dbReference type="InterPro" id="IPR027256">
    <property type="entry name" value="P-typ_ATPase_IB"/>
</dbReference>
<dbReference type="SUPFAM" id="SSF56784">
    <property type="entry name" value="HAD-like"/>
    <property type="match status" value="1"/>
</dbReference>
<dbReference type="InterPro" id="IPR017969">
    <property type="entry name" value="Heavy-metal-associated_CS"/>
</dbReference>
<keyword evidence="3" id="KW-0813">Transport</keyword>
<dbReference type="PROSITE" id="PS01047">
    <property type="entry name" value="HMA_1"/>
    <property type="match status" value="1"/>
</dbReference>
<dbReference type="Pfam" id="PF12156">
    <property type="entry name" value="ATPase-cat_bd"/>
    <property type="match status" value="1"/>
</dbReference>
<dbReference type="PANTHER" id="PTHR43520">
    <property type="entry name" value="ATP7, ISOFORM B"/>
    <property type="match status" value="1"/>
</dbReference>
<evidence type="ECO:0000256" key="10">
    <source>
        <dbReference type="ARBA" id="ARBA00022842"/>
    </source>
</evidence>
<dbReference type="Gene3D" id="3.40.50.1000">
    <property type="entry name" value="HAD superfamily/HAD-like"/>
    <property type="match status" value="1"/>
</dbReference>
<evidence type="ECO:0000256" key="9">
    <source>
        <dbReference type="ARBA" id="ARBA00022840"/>
    </source>
</evidence>
<evidence type="ECO:0000256" key="1">
    <source>
        <dbReference type="ARBA" id="ARBA00004651"/>
    </source>
</evidence>
<dbReference type="PROSITE" id="PS01229">
    <property type="entry name" value="COF_2"/>
    <property type="match status" value="1"/>
</dbReference>
<dbReference type="NCBIfam" id="TIGR01512">
    <property type="entry name" value="ATPase-IB2_Cd"/>
    <property type="match status" value="1"/>
</dbReference>
<dbReference type="InterPro" id="IPR018303">
    <property type="entry name" value="ATPase_P-typ_P_site"/>
</dbReference>
<feature type="domain" description="HMA" evidence="16">
    <location>
        <begin position="90"/>
        <end position="157"/>
    </location>
</feature>
<feature type="transmembrane region" description="Helical" evidence="15">
    <location>
        <begin position="424"/>
        <end position="446"/>
    </location>
</feature>
<keyword evidence="7 15" id="KW-0479">Metal-binding</keyword>
<evidence type="ECO:0000256" key="12">
    <source>
        <dbReference type="ARBA" id="ARBA00022989"/>
    </source>
</evidence>
<proteinExistence type="inferred from homology"/>
<evidence type="ECO:0000313" key="17">
    <source>
        <dbReference type="EMBL" id="MER2493035.1"/>
    </source>
</evidence>
<evidence type="ECO:0000256" key="15">
    <source>
        <dbReference type="RuleBase" id="RU362081"/>
    </source>
</evidence>
<evidence type="ECO:0000256" key="11">
    <source>
        <dbReference type="ARBA" id="ARBA00022967"/>
    </source>
</evidence>
<dbReference type="PROSITE" id="PS00154">
    <property type="entry name" value="ATPASE_E1_E2"/>
    <property type="match status" value="1"/>
</dbReference>
<dbReference type="NCBIfam" id="TIGR01511">
    <property type="entry name" value="ATPase-IB1_Cu"/>
    <property type="match status" value="1"/>
</dbReference>
<dbReference type="RefSeq" id="WP_143872243.1">
    <property type="nucleotide sequence ID" value="NZ_CP041660.1"/>
</dbReference>
<evidence type="ECO:0000313" key="18">
    <source>
        <dbReference type="Proteomes" id="UP001467690"/>
    </source>
</evidence>
<evidence type="ECO:0000256" key="7">
    <source>
        <dbReference type="ARBA" id="ARBA00022723"/>
    </source>
</evidence>
<evidence type="ECO:0000259" key="16">
    <source>
        <dbReference type="PROSITE" id="PS50846"/>
    </source>
</evidence>
<keyword evidence="18" id="KW-1185">Reference proteome</keyword>
<dbReference type="CDD" id="cd02079">
    <property type="entry name" value="P-type_ATPase_HM"/>
    <property type="match status" value="1"/>
</dbReference>
<comment type="subcellular location">
    <subcellularLocation>
        <location evidence="1">Cell membrane</location>
        <topology evidence="1">Multi-pass membrane protein</topology>
    </subcellularLocation>
</comment>
<dbReference type="Pfam" id="PF00403">
    <property type="entry name" value="HMA"/>
    <property type="match status" value="1"/>
</dbReference>
<dbReference type="InterPro" id="IPR036163">
    <property type="entry name" value="HMA_dom_sf"/>
</dbReference>
<dbReference type="InterPro" id="IPR059000">
    <property type="entry name" value="ATPase_P-type_domA"/>
</dbReference>
<feature type="transmembrane region" description="Helical" evidence="15">
    <location>
        <begin position="747"/>
        <end position="766"/>
    </location>
</feature>
<dbReference type="PROSITE" id="PS50846">
    <property type="entry name" value="HMA_2"/>
    <property type="match status" value="1"/>
</dbReference>
<dbReference type="InterPro" id="IPR008250">
    <property type="entry name" value="ATPase_P-typ_transduc_dom_A_sf"/>
</dbReference>
<keyword evidence="4 15" id="KW-1003">Cell membrane</keyword>
<dbReference type="SUPFAM" id="SSF55008">
    <property type="entry name" value="HMA, heavy metal-associated domain"/>
    <property type="match status" value="1"/>
</dbReference>
<dbReference type="CDD" id="cd00371">
    <property type="entry name" value="HMA"/>
    <property type="match status" value="1"/>
</dbReference>
<dbReference type="InterPro" id="IPR006121">
    <property type="entry name" value="HMA_dom"/>
</dbReference>
<dbReference type="Pfam" id="PF00702">
    <property type="entry name" value="Hydrolase"/>
    <property type="match status" value="1"/>
</dbReference>
<dbReference type="InterPro" id="IPR001757">
    <property type="entry name" value="P_typ_ATPase"/>
</dbReference>
<dbReference type="NCBIfam" id="TIGR01525">
    <property type="entry name" value="ATPase-IB_hvy"/>
    <property type="match status" value="1"/>
</dbReference>
<dbReference type="Gene3D" id="3.30.70.100">
    <property type="match status" value="1"/>
</dbReference>
<keyword evidence="14 15" id="KW-0472">Membrane</keyword>
<dbReference type="SUPFAM" id="SSF81653">
    <property type="entry name" value="Calcium ATPase, transduction domain A"/>
    <property type="match status" value="1"/>
</dbReference>
<keyword evidence="10" id="KW-0460">Magnesium</keyword>
<dbReference type="InterPro" id="IPR023299">
    <property type="entry name" value="ATPase_P-typ_cyto_dom_N"/>
</dbReference>
<dbReference type="InterPro" id="IPR036412">
    <property type="entry name" value="HAD-like_sf"/>
</dbReference>
<dbReference type="InterPro" id="IPR023298">
    <property type="entry name" value="ATPase_P-typ_TM_dom_sf"/>
</dbReference>
<evidence type="ECO:0000256" key="3">
    <source>
        <dbReference type="ARBA" id="ARBA00022448"/>
    </source>
</evidence>
<comment type="similarity">
    <text evidence="2 15">Belongs to the cation transport ATPase (P-type) (TC 3.A.3) family. Type IB subfamily.</text>
</comment>
<evidence type="ECO:0000256" key="5">
    <source>
        <dbReference type="ARBA" id="ARBA00022553"/>
    </source>
</evidence>
<protein>
    <submittedName>
        <fullName evidence="17">Heavy metal translocating P-type ATPase</fullName>
    </submittedName>
</protein>
<dbReference type="PRINTS" id="PR00943">
    <property type="entry name" value="CUATPASE"/>
</dbReference>
<dbReference type="Pfam" id="PF00122">
    <property type="entry name" value="E1-E2_ATPase"/>
    <property type="match status" value="1"/>
</dbReference>
<organism evidence="17 18">
    <name type="scientific">Catenovulum sediminis</name>
    <dbReference type="NCBI Taxonomy" id="1740262"/>
    <lineage>
        <taxon>Bacteria</taxon>
        <taxon>Pseudomonadati</taxon>
        <taxon>Pseudomonadota</taxon>
        <taxon>Gammaproteobacteria</taxon>
        <taxon>Alteromonadales</taxon>
        <taxon>Alteromonadaceae</taxon>
        <taxon>Catenovulum</taxon>
    </lineage>
</organism>
<dbReference type="Gene3D" id="2.70.150.10">
    <property type="entry name" value="Calcium-transporting ATPase, cytoplasmic transduction domain A"/>
    <property type="match status" value="1"/>
</dbReference>
<reference evidence="17 18" key="1">
    <citation type="submission" date="2024-06" db="EMBL/GenBank/DDBJ databases">
        <authorList>
            <person name="Chen R.Y."/>
        </authorList>
    </citation>
    <scope>NUCLEOTIDE SEQUENCE [LARGE SCALE GENOMIC DNA]</scope>
    <source>
        <strain evidence="17 18">D2</strain>
    </source>
</reference>
<evidence type="ECO:0000256" key="4">
    <source>
        <dbReference type="ARBA" id="ARBA00022475"/>
    </source>
</evidence>
<evidence type="ECO:0000256" key="2">
    <source>
        <dbReference type="ARBA" id="ARBA00006024"/>
    </source>
</evidence>
<feature type="transmembrane region" description="Helical" evidence="15">
    <location>
        <begin position="212"/>
        <end position="233"/>
    </location>
</feature>
<dbReference type="PANTHER" id="PTHR43520:SF5">
    <property type="entry name" value="CATION-TRANSPORTING P-TYPE ATPASE-RELATED"/>
    <property type="match status" value="1"/>
</dbReference>
<keyword evidence="5" id="KW-0597">Phosphoprotein</keyword>
<keyword evidence="13" id="KW-0406">Ion transport</keyword>
<feature type="transmembrane region" description="Helical" evidence="15">
    <location>
        <begin position="452"/>
        <end position="474"/>
    </location>
</feature>
<keyword evidence="12 15" id="KW-1133">Transmembrane helix</keyword>
<dbReference type="EMBL" id="JBELOE010000239">
    <property type="protein sequence ID" value="MER2493035.1"/>
    <property type="molecule type" value="Genomic_DNA"/>
</dbReference>
<dbReference type="Proteomes" id="UP001467690">
    <property type="component" value="Unassembled WGS sequence"/>
</dbReference>
<evidence type="ECO:0000256" key="13">
    <source>
        <dbReference type="ARBA" id="ARBA00023065"/>
    </source>
</evidence>
<evidence type="ECO:0000256" key="14">
    <source>
        <dbReference type="ARBA" id="ARBA00023136"/>
    </source>
</evidence>
<dbReference type="InterPro" id="IPR021993">
    <property type="entry name" value="ATPase-cat-bd"/>
</dbReference>
<evidence type="ECO:0000256" key="6">
    <source>
        <dbReference type="ARBA" id="ARBA00022692"/>
    </source>
</evidence>
<dbReference type="InterPro" id="IPR023214">
    <property type="entry name" value="HAD_sf"/>
</dbReference>
<dbReference type="SUPFAM" id="SSF81665">
    <property type="entry name" value="Calcium ATPase, transmembrane domain M"/>
    <property type="match status" value="1"/>
</dbReference>
<name>A0ABV1RJH6_9ALTE</name>
<sequence length="792" mass="86903">MAQNCFHCSQPIPHNVALTVEVNQQPQAVCCAGCQAVANAILGGGMSEYYRYRDSSADKPEISNDDIQQDKVYDTDSIKKEFVWQESNEEVADIAIDGLHCAACAWLIEKHLKQQFPDIISINVNLTQNRAHIRWLKDQIKVSELFYQIRTIGYLPSPFKISELENKYHQINKSFQKQLAVAGLFTMQVMMFAFALYFGIVEQGFAEFFRWISLILSTPVIFYSGLPLIHSAYRALKNRSLNMDVPVVFAILGTYFASAYATFTQAGEVYFESASMFVLLLLTSRYLEHLAKTKATVISANMLKLLPMVAHKVKGENSTKTTVVHADTLHKGDCILVKAGQSIPADGYLLSKTCQVEEALLNGESLPIVKNKGDRVYAGSTSIDQSIYIKVSACGSATTLAKIAKHQETISTSKSKLANLADKVARQATIGVILLSLLTYIVWTWLGENALWYAVAVLVATCPCALSLALPTALSAASARLKKQGILIRNTSALENACKINRFAFDKTGTLTDGKFSIESVILYPSCNLTQQELLNHVAALEKPSGHPIASAFTDFKADIPIENYQLLAGVGIQATIAKQTWQVGSVRLVNKAASEHLKNLDDTQIYVLIDGQLIAHINVTDNIRNRVKESLTALDAPVYILSGDVHTKVKNTAMQLNTGYYASLTAKQKLSILKDLKDSQGGIMMVGDGINDALVLAQADISVAMNEAAELNKQNTDVVLLGSDLSKIPLLIATSKKLNRIVNQNFSWSIVYNLLALPLAVFGILTPWMAVIGMSVSSLIVVTNSMRLLKE</sequence>
<keyword evidence="6 15" id="KW-0812">Transmembrane</keyword>
<keyword evidence="8 15" id="KW-0547">Nucleotide-binding</keyword>
<feature type="transmembrane region" description="Helical" evidence="15">
    <location>
        <begin position="245"/>
        <end position="263"/>
    </location>
</feature>
<evidence type="ECO:0000256" key="8">
    <source>
        <dbReference type="ARBA" id="ARBA00022741"/>
    </source>
</evidence>
<gene>
    <name evidence="17" type="ORF">ABS311_14215</name>
</gene>
<feature type="transmembrane region" description="Helical" evidence="15">
    <location>
        <begin position="269"/>
        <end position="287"/>
    </location>
</feature>